<name>A0ABP0KFC5_9DINO</name>
<protein>
    <submittedName>
        <fullName evidence="1">Uncharacterized protein</fullName>
    </submittedName>
</protein>
<dbReference type="PROSITE" id="PS50848">
    <property type="entry name" value="START"/>
    <property type="match status" value="1"/>
</dbReference>
<sequence length="405" mass="44646">MVEKDHIFQVHVLACCITLALLVWRSCSRARRHSRSAASRGAPVPLASRGLAQDLAREALNREREQRSAVALQPQYPRHELLQRLWRGVAPTVPKGGQSLLPLEAPEQSGPSTWWPELEHLFRGDAKSAEDAAVPIGADAQELLTRALALLEACQDPSRHQGFDGMSIRCVLQKPPNLVWFADTTGNPLPVVISETVIQTPNELPIDAVVWAMYSPTERLQWDKSPWVAHEILYSGGVMDSGAVRDILYSRVSIAPGISDRDLIQERFLMKLPEEQGDGYAILMCSCSDELAATLGRPADTSSSTVVRSKDLLSAYILRPREARGSFCLQTLSQKDVGSHVPSFLQHMARSVGKRKPLEMAMQLQSHCEQRQGYGAGVKKATTAAAATPYQRTWGINVEMQTARG</sequence>
<dbReference type="InterPro" id="IPR002913">
    <property type="entry name" value="START_lipid-bd_dom"/>
</dbReference>
<dbReference type="InterPro" id="IPR023393">
    <property type="entry name" value="START-like_dom_sf"/>
</dbReference>
<dbReference type="Proteomes" id="UP001642464">
    <property type="component" value="Unassembled WGS sequence"/>
</dbReference>
<reference evidence="1 2" key="1">
    <citation type="submission" date="2024-02" db="EMBL/GenBank/DDBJ databases">
        <authorList>
            <person name="Chen Y."/>
            <person name="Shah S."/>
            <person name="Dougan E. K."/>
            <person name="Thang M."/>
            <person name="Chan C."/>
        </authorList>
    </citation>
    <scope>NUCLEOTIDE SEQUENCE [LARGE SCALE GENOMIC DNA]</scope>
</reference>
<evidence type="ECO:0000313" key="1">
    <source>
        <dbReference type="EMBL" id="CAK9025341.1"/>
    </source>
</evidence>
<proteinExistence type="predicted"/>
<dbReference type="Gene3D" id="3.30.530.20">
    <property type="match status" value="1"/>
</dbReference>
<comment type="caution">
    <text evidence="1">The sequence shown here is derived from an EMBL/GenBank/DDBJ whole genome shotgun (WGS) entry which is preliminary data.</text>
</comment>
<accession>A0ABP0KFC5</accession>
<keyword evidence="2" id="KW-1185">Reference proteome</keyword>
<gene>
    <name evidence="1" type="ORF">SCF082_LOCUS17043</name>
</gene>
<evidence type="ECO:0000313" key="2">
    <source>
        <dbReference type="Proteomes" id="UP001642464"/>
    </source>
</evidence>
<dbReference type="EMBL" id="CAXAMM010011115">
    <property type="protein sequence ID" value="CAK9025341.1"/>
    <property type="molecule type" value="Genomic_DNA"/>
</dbReference>
<dbReference type="SUPFAM" id="SSF55961">
    <property type="entry name" value="Bet v1-like"/>
    <property type="match status" value="1"/>
</dbReference>
<organism evidence="1 2">
    <name type="scientific">Durusdinium trenchii</name>
    <dbReference type="NCBI Taxonomy" id="1381693"/>
    <lineage>
        <taxon>Eukaryota</taxon>
        <taxon>Sar</taxon>
        <taxon>Alveolata</taxon>
        <taxon>Dinophyceae</taxon>
        <taxon>Suessiales</taxon>
        <taxon>Symbiodiniaceae</taxon>
        <taxon>Durusdinium</taxon>
    </lineage>
</organism>